<dbReference type="Gene3D" id="3.40.50.2000">
    <property type="entry name" value="Glycogen Phosphorylase B"/>
    <property type="match status" value="2"/>
</dbReference>
<dbReference type="InterPro" id="IPR001296">
    <property type="entry name" value="Glyco_trans_1"/>
</dbReference>
<dbReference type="PANTHER" id="PTHR45947:SF3">
    <property type="entry name" value="SULFOQUINOVOSYL TRANSFERASE SQD2"/>
    <property type="match status" value="1"/>
</dbReference>
<dbReference type="EMBL" id="PJKA01000010">
    <property type="protein sequence ID" value="PNC18020.1"/>
    <property type="molecule type" value="Genomic_DNA"/>
</dbReference>
<name>A0A2N8HDJ1_9BACT</name>
<reference evidence="2 3" key="1">
    <citation type="journal article" date="2017" name="BMC Genomics">
        <title>Genome sequencing of 39 Akkermansia muciniphila isolates reveals its population structure, genomic and functional diverisity, and global distribution in mammalian gut microbiotas.</title>
        <authorList>
            <person name="Guo X."/>
            <person name="Li S."/>
            <person name="Zhang J."/>
            <person name="Wu F."/>
            <person name="Li X."/>
            <person name="Wu D."/>
            <person name="Zhang M."/>
            <person name="Ou Z."/>
            <person name="Jie Z."/>
            <person name="Yan Q."/>
            <person name="Li P."/>
            <person name="Yi J."/>
            <person name="Peng Y."/>
        </authorList>
    </citation>
    <scope>NUCLEOTIDE SEQUENCE [LARGE SCALE GENOMIC DNA]</scope>
    <source>
        <strain evidence="2 3">GP24</strain>
    </source>
</reference>
<organism evidence="2 3">
    <name type="scientific">Akkermansia muciniphila</name>
    <dbReference type="NCBI Taxonomy" id="239935"/>
    <lineage>
        <taxon>Bacteria</taxon>
        <taxon>Pseudomonadati</taxon>
        <taxon>Verrucomicrobiota</taxon>
        <taxon>Verrucomicrobiia</taxon>
        <taxon>Verrucomicrobiales</taxon>
        <taxon>Akkermansiaceae</taxon>
        <taxon>Akkermansia</taxon>
    </lineage>
</organism>
<evidence type="ECO:0000259" key="1">
    <source>
        <dbReference type="Pfam" id="PF00534"/>
    </source>
</evidence>
<accession>A0A2N8HDJ1</accession>
<dbReference type="OrthoDB" id="9795068at2"/>
<dbReference type="GO" id="GO:0016757">
    <property type="term" value="F:glycosyltransferase activity"/>
    <property type="evidence" value="ECO:0007669"/>
    <property type="project" value="InterPro"/>
</dbReference>
<evidence type="ECO:0000313" key="2">
    <source>
        <dbReference type="EMBL" id="PNC18020.1"/>
    </source>
</evidence>
<dbReference type="PANTHER" id="PTHR45947">
    <property type="entry name" value="SULFOQUINOVOSYL TRANSFERASE SQD2"/>
    <property type="match status" value="1"/>
</dbReference>
<dbReference type="CDD" id="cd03801">
    <property type="entry name" value="GT4_PimA-like"/>
    <property type="match status" value="1"/>
</dbReference>
<dbReference type="AlphaFoldDB" id="A0A2N8HDJ1"/>
<dbReference type="Proteomes" id="UP000236000">
    <property type="component" value="Unassembled WGS sequence"/>
</dbReference>
<feature type="domain" description="Glycosyl transferase family 1" evidence="1">
    <location>
        <begin position="189"/>
        <end position="333"/>
    </location>
</feature>
<sequence length="387" mass="42525">MPSATFPMEENNTMEFVFWQNMLSIHQSALIKALARKHDVLLAVQTDFEGERRASGWTVPDMGNARILLSPSPREAEETVRAHPAAIHVFSGISTYPMVYAAFKQAVRNGLNTMVYAEPYRRQGWRGALRTFKYRLLHARYGKKITALLATGRLGVECYRRAGFPENSIFEWGYFTESAEPAGTSSAPAPAPGEKPDLLFVGQLIPRKNVLPFLRAARQSGGAFRRCHVVGDGPLREQAALEAQGCAQISLLGTQGNEETRKLMRRCDLLVLPSLFDGWGAVVNEALQAGMRVLCSTACGAASLLDGHLRGGTFDPDRPENLPRALQEWLGKGPLTPAERNAISAWAEQHAGGAAAARYLEQIAAWTEGRERNRPVAPWAQIKGTES</sequence>
<evidence type="ECO:0000313" key="3">
    <source>
        <dbReference type="Proteomes" id="UP000236000"/>
    </source>
</evidence>
<gene>
    <name evidence="2" type="ORF">CXU22_05105</name>
</gene>
<proteinExistence type="predicted"/>
<dbReference type="InterPro" id="IPR050194">
    <property type="entry name" value="Glycosyltransferase_grp1"/>
</dbReference>
<dbReference type="Pfam" id="PF00534">
    <property type="entry name" value="Glycos_transf_1"/>
    <property type="match status" value="1"/>
</dbReference>
<comment type="caution">
    <text evidence="2">The sequence shown here is derived from an EMBL/GenBank/DDBJ whole genome shotgun (WGS) entry which is preliminary data.</text>
</comment>
<protein>
    <recommendedName>
        <fullName evidence="1">Glycosyl transferase family 1 domain-containing protein</fullName>
    </recommendedName>
</protein>
<dbReference type="SUPFAM" id="SSF53756">
    <property type="entry name" value="UDP-Glycosyltransferase/glycogen phosphorylase"/>
    <property type="match status" value="1"/>
</dbReference>